<evidence type="ECO:0000256" key="1">
    <source>
        <dbReference type="ARBA" id="ARBA00023002"/>
    </source>
</evidence>
<dbReference type="Proteomes" id="UP000646244">
    <property type="component" value="Unassembled WGS sequence"/>
</dbReference>
<gene>
    <name evidence="3" type="ORF">GCM10010507_13740</name>
</gene>
<evidence type="ECO:0000313" key="3">
    <source>
        <dbReference type="EMBL" id="GHC40750.1"/>
    </source>
</evidence>
<dbReference type="GO" id="GO:0008270">
    <property type="term" value="F:zinc ion binding"/>
    <property type="evidence" value="ECO:0007669"/>
    <property type="project" value="InterPro"/>
</dbReference>
<reference evidence="3" key="1">
    <citation type="journal article" date="2014" name="Int. J. Syst. Evol. Microbiol.">
        <title>Complete genome sequence of Corynebacterium casei LMG S-19264T (=DSM 44701T), isolated from a smear-ripened cheese.</title>
        <authorList>
            <consortium name="US DOE Joint Genome Institute (JGI-PGF)"/>
            <person name="Walter F."/>
            <person name="Albersmeier A."/>
            <person name="Kalinowski J."/>
            <person name="Ruckert C."/>
        </authorList>
    </citation>
    <scope>NUCLEOTIDE SEQUENCE</scope>
    <source>
        <strain evidence="3">JCM 4633</strain>
    </source>
</reference>
<accession>A0A918TDG1</accession>
<dbReference type="InterPro" id="IPR002364">
    <property type="entry name" value="Quin_OxRdtase/zeta-crystal_CS"/>
</dbReference>
<dbReference type="SUPFAM" id="SSF50129">
    <property type="entry name" value="GroES-like"/>
    <property type="match status" value="1"/>
</dbReference>
<dbReference type="RefSeq" id="WP_229844627.1">
    <property type="nucleotide sequence ID" value="NZ_BMVB01000003.1"/>
</dbReference>
<protein>
    <submittedName>
        <fullName evidence="3">NADPH:quinone reductase</fullName>
    </submittedName>
</protein>
<evidence type="ECO:0000313" key="4">
    <source>
        <dbReference type="Proteomes" id="UP000646244"/>
    </source>
</evidence>
<dbReference type="InterPro" id="IPR050700">
    <property type="entry name" value="YIM1/Zinc_Alcohol_DH_Fams"/>
</dbReference>
<dbReference type="CDD" id="cd05289">
    <property type="entry name" value="MDR_like_2"/>
    <property type="match status" value="1"/>
</dbReference>
<dbReference type="EMBL" id="BMVB01000003">
    <property type="protein sequence ID" value="GHC40750.1"/>
    <property type="molecule type" value="Genomic_DNA"/>
</dbReference>
<dbReference type="AlphaFoldDB" id="A0A918TDG1"/>
<dbReference type="PANTHER" id="PTHR11695">
    <property type="entry name" value="ALCOHOL DEHYDROGENASE RELATED"/>
    <property type="match status" value="1"/>
</dbReference>
<dbReference type="InterPro" id="IPR036291">
    <property type="entry name" value="NAD(P)-bd_dom_sf"/>
</dbReference>
<dbReference type="Gene3D" id="3.90.180.10">
    <property type="entry name" value="Medium-chain alcohol dehydrogenases, catalytic domain"/>
    <property type="match status" value="1"/>
</dbReference>
<dbReference type="PANTHER" id="PTHR11695:SF294">
    <property type="entry name" value="RETICULON-4-INTERACTING PROTEIN 1, MITOCHONDRIAL"/>
    <property type="match status" value="1"/>
</dbReference>
<name>A0A918TDG1_STRCJ</name>
<feature type="domain" description="Enoyl reductase (ER)" evidence="2">
    <location>
        <begin position="14"/>
        <end position="312"/>
    </location>
</feature>
<reference evidence="3" key="2">
    <citation type="submission" date="2020-09" db="EMBL/GenBank/DDBJ databases">
        <authorList>
            <person name="Sun Q."/>
            <person name="Ohkuma M."/>
        </authorList>
    </citation>
    <scope>NUCLEOTIDE SEQUENCE</scope>
    <source>
        <strain evidence="3">JCM 4633</strain>
    </source>
</reference>
<dbReference type="Gene3D" id="3.40.50.720">
    <property type="entry name" value="NAD(P)-binding Rossmann-like Domain"/>
    <property type="match status" value="1"/>
</dbReference>
<comment type="caution">
    <text evidence="3">The sequence shown here is derived from an EMBL/GenBank/DDBJ whole genome shotgun (WGS) entry which is preliminary data.</text>
</comment>
<dbReference type="InterPro" id="IPR020843">
    <property type="entry name" value="ER"/>
</dbReference>
<dbReference type="PROSITE" id="PS01162">
    <property type="entry name" value="QOR_ZETA_CRYSTAL"/>
    <property type="match status" value="1"/>
</dbReference>
<sequence>MASQMFAITQRSFGGPEVLHGTQAERPQAGPGEVLVRVRAAGVNPVDSAVRAGRFPLFTEPPFALGWDVAGEVVAVGEGVTRFEVGAEVYGMPRFPEAAGAYAEYVVAPAGQLALKPAALTMAEAGALPLAGLTAWQALVGIARIEAGQRVLIHAAAGGVGHLAVQIAKARGAHVIATARADNHAFVTSLGADEVIDYTTTDFATAAGPVDVVLDLVGGEYAPRSVRTLRPGGLLVTTVGHHPGMTAEEAEQQGVRFETVFVQPSGPDLESLGELAEARKLRVHVGRELPLAAAAEAHELGEAGRAKGKTVLIP</sequence>
<dbReference type="Pfam" id="PF08240">
    <property type="entry name" value="ADH_N"/>
    <property type="match status" value="1"/>
</dbReference>
<proteinExistence type="predicted"/>
<evidence type="ECO:0000259" key="2">
    <source>
        <dbReference type="SMART" id="SM00829"/>
    </source>
</evidence>
<dbReference type="SUPFAM" id="SSF51735">
    <property type="entry name" value="NAD(P)-binding Rossmann-fold domains"/>
    <property type="match status" value="1"/>
</dbReference>
<organism evidence="3 4">
    <name type="scientific">Streptomyces cinnamoneus</name>
    <name type="common">Streptoverticillium cinnamoneum</name>
    <dbReference type="NCBI Taxonomy" id="53446"/>
    <lineage>
        <taxon>Bacteria</taxon>
        <taxon>Bacillati</taxon>
        <taxon>Actinomycetota</taxon>
        <taxon>Actinomycetes</taxon>
        <taxon>Kitasatosporales</taxon>
        <taxon>Streptomycetaceae</taxon>
        <taxon>Streptomyces</taxon>
        <taxon>Streptomyces cinnamoneus group</taxon>
    </lineage>
</organism>
<dbReference type="Pfam" id="PF13602">
    <property type="entry name" value="ADH_zinc_N_2"/>
    <property type="match status" value="1"/>
</dbReference>
<dbReference type="SMART" id="SM00829">
    <property type="entry name" value="PKS_ER"/>
    <property type="match status" value="1"/>
</dbReference>
<keyword evidence="1" id="KW-0560">Oxidoreductase</keyword>
<dbReference type="InterPro" id="IPR011032">
    <property type="entry name" value="GroES-like_sf"/>
</dbReference>
<dbReference type="GO" id="GO:0016491">
    <property type="term" value="F:oxidoreductase activity"/>
    <property type="evidence" value="ECO:0007669"/>
    <property type="project" value="UniProtKB-KW"/>
</dbReference>
<dbReference type="InterPro" id="IPR013154">
    <property type="entry name" value="ADH-like_N"/>
</dbReference>